<evidence type="ECO:0000256" key="3">
    <source>
        <dbReference type="ARBA" id="ARBA00023163"/>
    </source>
</evidence>
<reference evidence="5 6" key="1">
    <citation type="submission" date="2023-10" db="EMBL/GenBank/DDBJ databases">
        <title>Sphingomonas sp. HF-S4 16S ribosomal RNA gene Genome sequencing and assembly.</title>
        <authorList>
            <person name="Lee H."/>
        </authorList>
    </citation>
    <scope>NUCLEOTIDE SEQUENCE [LARGE SCALE GENOMIC DNA]</scope>
    <source>
        <strain evidence="5 6">HF-S4</strain>
    </source>
</reference>
<dbReference type="PANTHER" id="PTHR43133:SF39">
    <property type="entry name" value="SIMILAR TO RNA POLYMERASE SIGMA-E FACTOR"/>
    <property type="match status" value="1"/>
</dbReference>
<dbReference type="SUPFAM" id="SSF88659">
    <property type="entry name" value="Sigma3 and sigma4 domains of RNA polymerase sigma factors"/>
    <property type="match status" value="1"/>
</dbReference>
<keyword evidence="1" id="KW-0805">Transcription regulation</keyword>
<proteinExistence type="predicted"/>
<dbReference type="InterPro" id="IPR014284">
    <property type="entry name" value="RNA_pol_sigma-70_dom"/>
</dbReference>
<dbReference type="InterPro" id="IPR011517">
    <property type="entry name" value="RNA_pol_sigma70_ECF-like"/>
</dbReference>
<keyword evidence="2" id="KW-0731">Sigma factor</keyword>
<evidence type="ECO:0000313" key="6">
    <source>
        <dbReference type="Proteomes" id="UP001273531"/>
    </source>
</evidence>
<organism evidence="5 6">
    <name type="scientific">Sphingomonas agrestis</name>
    <dbReference type="NCBI Taxonomy" id="3080540"/>
    <lineage>
        <taxon>Bacteria</taxon>
        <taxon>Pseudomonadati</taxon>
        <taxon>Pseudomonadota</taxon>
        <taxon>Alphaproteobacteria</taxon>
        <taxon>Sphingomonadales</taxon>
        <taxon>Sphingomonadaceae</taxon>
        <taxon>Sphingomonas</taxon>
    </lineage>
</organism>
<evidence type="ECO:0000256" key="1">
    <source>
        <dbReference type="ARBA" id="ARBA00023015"/>
    </source>
</evidence>
<dbReference type="RefSeq" id="WP_317225053.1">
    <property type="nucleotide sequence ID" value="NZ_JAWJEJ010000001.1"/>
</dbReference>
<dbReference type="NCBIfam" id="TIGR02999">
    <property type="entry name" value="Sig-70_X6"/>
    <property type="match status" value="1"/>
</dbReference>
<evidence type="ECO:0000259" key="4">
    <source>
        <dbReference type="Pfam" id="PF07638"/>
    </source>
</evidence>
<dbReference type="InterPro" id="IPR039425">
    <property type="entry name" value="RNA_pol_sigma-70-like"/>
</dbReference>
<accession>A0ABU3Y3K2</accession>
<gene>
    <name evidence="5" type="ORF">RZN05_02535</name>
</gene>
<feature type="domain" description="RNA polymerase sigma-70 ECF-like HTH" evidence="4">
    <location>
        <begin position="2"/>
        <end position="167"/>
    </location>
</feature>
<dbReference type="Gene3D" id="1.10.10.10">
    <property type="entry name" value="Winged helix-like DNA-binding domain superfamily/Winged helix DNA-binding domain"/>
    <property type="match status" value="1"/>
</dbReference>
<evidence type="ECO:0000313" key="5">
    <source>
        <dbReference type="EMBL" id="MDV3455846.1"/>
    </source>
</evidence>
<dbReference type="PANTHER" id="PTHR43133">
    <property type="entry name" value="RNA POLYMERASE ECF-TYPE SIGMA FACTO"/>
    <property type="match status" value="1"/>
</dbReference>
<dbReference type="InterPro" id="IPR036388">
    <property type="entry name" value="WH-like_DNA-bd_sf"/>
</dbReference>
<comment type="caution">
    <text evidence="5">The sequence shown here is derived from an EMBL/GenBank/DDBJ whole genome shotgun (WGS) entry which is preliminary data.</text>
</comment>
<dbReference type="InterPro" id="IPR013324">
    <property type="entry name" value="RNA_pol_sigma_r3/r4-like"/>
</dbReference>
<dbReference type="NCBIfam" id="TIGR02937">
    <property type="entry name" value="sigma70-ECF"/>
    <property type="match status" value="1"/>
</dbReference>
<name>A0ABU3Y3K2_9SPHN</name>
<dbReference type="InterPro" id="IPR053812">
    <property type="entry name" value="HTH_Sigma70_ECF-like"/>
</dbReference>
<protein>
    <submittedName>
        <fullName evidence="5">ECF-type sigma factor</fullName>
    </submittedName>
</protein>
<dbReference type="Proteomes" id="UP001273531">
    <property type="component" value="Unassembled WGS sequence"/>
</dbReference>
<evidence type="ECO:0000256" key="2">
    <source>
        <dbReference type="ARBA" id="ARBA00023082"/>
    </source>
</evidence>
<keyword evidence="6" id="KW-1185">Reference proteome</keyword>
<dbReference type="EMBL" id="JAWJEJ010000001">
    <property type="protein sequence ID" value="MDV3455846.1"/>
    <property type="molecule type" value="Genomic_DNA"/>
</dbReference>
<sequence length="176" mass="20060">MASDSAIDALYADLHRVAQRERFRAGRPNTLQTTAILHEAYIKLSNRDAWDSREHFLATAATTMRHVLIDAARERMSAKRGAGIRPIALGDAHEIPGLDREDDEQLLAVGLALQRLEQFDPELAKLVDCRFFVGLSERETGEIMGFSERTVRRRWSHARAWIHRELSTGRDSPEER</sequence>
<dbReference type="Pfam" id="PF07638">
    <property type="entry name" value="Sigma70_ECF"/>
    <property type="match status" value="1"/>
</dbReference>
<keyword evidence="3" id="KW-0804">Transcription</keyword>